<evidence type="ECO:0000313" key="3">
    <source>
        <dbReference type="Proteomes" id="UP001518925"/>
    </source>
</evidence>
<comment type="caution">
    <text evidence="2">The sequence shown here is derived from an EMBL/GenBank/DDBJ whole genome shotgun (WGS) entry which is preliminary data.</text>
</comment>
<accession>A0ABS2DLF3</accession>
<dbReference type="RefSeq" id="WP_204205133.1">
    <property type="nucleotide sequence ID" value="NZ_JAFELM010000043.1"/>
</dbReference>
<reference evidence="2 3" key="1">
    <citation type="submission" date="2021-02" db="EMBL/GenBank/DDBJ databases">
        <title>Bacillus sp. RD4P76, an endophyte from a halophyte.</title>
        <authorList>
            <person name="Sun J.-Q."/>
        </authorList>
    </citation>
    <scope>NUCLEOTIDE SEQUENCE [LARGE SCALE GENOMIC DNA]</scope>
    <source>
        <strain evidence="2 3">RD4P76</strain>
    </source>
</reference>
<proteinExistence type="predicted"/>
<evidence type="ECO:0000313" key="2">
    <source>
        <dbReference type="EMBL" id="MBM6619325.1"/>
    </source>
</evidence>
<dbReference type="Proteomes" id="UP001518925">
    <property type="component" value="Unassembled WGS sequence"/>
</dbReference>
<keyword evidence="3" id="KW-1185">Reference proteome</keyword>
<dbReference type="InterPro" id="IPR054467">
    <property type="entry name" value="YkoP-like_dom"/>
</dbReference>
<sequence length="183" mass="21663">MVRSWLLLLWVLLDPIYYSFTRLSYIQDQKSNIFRVRITRYKGREALLSDGITIKKNDMLIKIHLHNARLLNDLDKVTCDVTRGRFVFKRVLESLPGLASYIELHPRRDEIKGIIGITTLHKGCRRLGFETYDIKNRYYRTLKQIPFLVISVLSSKNFSKIQKQQPKYLFMSTESLTSRYKVN</sequence>
<dbReference type="Pfam" id="PF22790">
    <property type="entry name" value="YkoP"/>
    <property type="match status" value="1"/>
</dbReference>
<dbReference type="EMBL" id="JAFELM010000043">
    <property type="protein sequence ID" value="MBM6619325.1"/>
    <property type="molecule type" value="Genomic_DNA"/>
</dbReference>
<protein>
    <recommendedName>
        <fullName evidence="1">YkoP-like domain-containing protein</fullName>
    </recommendedName>
</protein>
<name>A0ABS2DLF3_9BACI</name>
<organism evidence="2 3">
    <name type="scientific">Bacillus suaedaesalsae</name>
    <dbReference type="NCBI Taxonomy" id="2810349"/>
    <lineage>
        <taxon>Bacteria</taxon>
        <taxon>Bacillati</taxon>
        <taxon>Bacillota</taxon>
        <taxon>Bacilli</taxon>
        <taxon>Bacillales</taxon>
        <taxon>Bacillaceae</taxon>
        <taxon>Bacillus</taxon>
    </lineage>
</organism>
<evidence type="ECO:0000259" key="1">
    <source>
        <dbReference type="Pfam" id="PF22790"/>
    </source>
</evidence>
<gene>
    <name evidence="2" type="ORF">JR050_16820</name>
</gene>
<feature type="domain" description="YkoP-like" evidence="1">
    <location>
        <begin position="4"/>
        <end position="180"/>
    </location>
</feature>